<gene>
    <name evidence="1" type="ORF">FGIG_12485</name>
</gene>
<evidence type="ECO:0000313" key="2">
    <source>
        <dbReference type="Proteomes" id="UP000316759"/>
    </source>
</evidence>
<evidence type="ECO:0000313" key="1">
    <source>
        <dbReference type="EMBL" id="TPP58072.1"/>
    </source>
</evidence>
<sequence length="139" mass="15290">MGLSILPGSSCVVPFDPDSILVLTFSHLGKYPIVVNNTVHDKSSLSILLRLLHGSVGENGSVDERNYLRSQNYGLEYGLLYTDVLELASLMSALNSQPTLAVSCFLWDEDNVFLKYTQKWGSAPLPRLDALYLPQNGVS</sequence>
<proteinExistence type="predicted"/>
<dbReference type="AlphaFoldDB" id="A0A504Y958"/>
<protein>
    <submittedName>
        <fullName evidence="1">Uncharacterized protein</fullName>
    </submittedName>
</protein>
<dbReference type="STRING" id="46835.A0A504Y958"/>
<accession>A0A504Y958</accession>
<reference evidence="1 2" key="1">
    <citation type="submission" date="2019-04" db="EMBL/GenBank/DDBJ databases">
        <title>Annotation for the trematode Fasciola gigantica.</title>
        <authorList>
            <person name="Choi Y.-J."/>
        </authorList>
    </citation>
    <scope>NUCLEOTIDE SEQUENCE [LARGE SCALE GENOMIC DNA]</scope>
    <source>
        <strain evidence="1">Uganda_cow_1</strain>
    </source>
</reference>
<keyword evidence="2" id="KW-1185">Reference proteome</keyword>
<organism evidence="1 2">
    <name type="scientific">Fasciola gigantica</name>
    <name type="common">Giant liver fluke</name>
    <dbReference type="NCBI Taxonomy" id="46835"/>
    <lineage>
        <taxon>Eukaryota</taxon>
        <taxon>Metazoa</taxon>
        <taxon>Spiralia</taxon>
        <taxon>Lophotrochozoa</taxon>
        <taxon>Platyhelminthes</taxon>
        <taxon>Trematoda</taxon>
        <taxon>Digenea</taxon>
        <taxon>Plagiorchiida</taxon>
        <taxon>Echinostomata</taxon>
        <taxon>Echinostomatoidea</taxon>
        <taxon>Fasciolidae</taxon>
        <taxon>Fasciola</taxon>
    </lineage>
</organism>
<dbReference type="OrthoDB" id="5835136at2759"/>
<name>A0A504Y958_FASGI</name>
<dbReference type="Proteomes" id="UP000316759">
    <property type="component" value="Unassembled WGS sequence"/>
</dbReference>
<dbReference type="EMBL" id="SUNJ01012421">
    <property type="protein sequence ID" value="TPP58072.1"/>
    <property type="molecule type" value="Genomic_DNA"/>
</dbReference>
<comment type="caution">
    <text evidence="1">The sequence shown here is derived from an EMBL/GenBank/DDBJ whole genome shotgun (WGS) entry which is preliminary data.</text>
</comment>